<evidence type="ECO:0000256" key="1">
    <source>
        <dbReference type="SAM" id="Phobius"/>
    </source>
</evidence>
<keyword evidence="1" id="KW-0472">Membrane</keyword>
<evidence type="ECO:0000313" key="2">
    <source>
        <dbReference type="EMBL" id="PIP86970.1"/>
    </source>
</evidence>
<evidence type="ECO:0000313" key="3">
    <source>
        <dbReference type="Proteomes" id="UP000231143"/>
    </source>
</evidence>
<organism evidence="2 3">
    <name type="scientific">Candidatus Campbellbacteria bacterium CG22_combo_CG10-13_8_21_14_all_36_13</name>
    <dbReference type="NCBI Taxonomy" id="1974529"/>
    <lineage>
        <taxon>Bacteria</taxon>
        <taxon>Candidatus Campbelliibacteriota</taxon>
    </lineage>
</organism>
<dbReference type="Pfam" id="PF24838">
    <property type="entry name" value="8xMP"/>
    <property type="match status" value="1"/>
</dbReference>
<sequence length="170" mass="19818">MKKLIDSVKEEVCGADLGGVSSVEYGPQYKDHMLKQYDIYIQTLNHNSDTRQKTNTYFLTLNTLLITALGVSFTKETPFISNGGQLSIPFIGIIFCVIWWAIMYSYKQQAIVKNKIIQCVEEYLPLSLYKAEWSILNSKDDKIKYYFPKISLLIPWVFFILYFFIIFFSI</sequence>
<dbReference type="InterPro" id="IPR056918">
    <property type="entry name" value="8xMP"/>
</dbReference>
<keyword evidence="1" id="KW-0812">Transmembrane</keyword>
<feature type="transmembrane region" description="Helical" evidence="1">
    <location>
        <begin position="86"/>
        <end position="106"/>
    </location>
</feature>
<dbReference type="Proteomes" id="UP000231143">
    <property type="component" value="Unassembled WGS sequence"/>
</dbReference>
<dbReference type="EMBL" id="PCTT01000037">
    <property type="protein sequence ID" value="PIP86970.1"/>
    <property type="molecule type" value="Genomic_DNA"/>
</dbReference>
<feature type="transmembrane region" description="Helical" evidence="1">
    <location>
        <begin position="56"/>
        <end position="74"/>
    </location>
</feature>
<proteinExistence type="predicted"/>
<protein>
    <submittedName>
        <fullName evidence="2">Uncharacterized protein</fullName>
    </submittedName>
</protein>
<gene>
    <name evidence="2" type="ORF">COW81_02800</name>
</gene>
<name>A0A2H0DZG7_9BACT</name>
<reference evidence="2 3" key="1">
    <citation type="submission" date="2017-09" db="EMBL/GenBank/DDBJ databases">
        <title>Depth-based differentiation of microbial function through sediment-hosted aquifers and enrichment of novel symbionts in the deep terrestrial subsurface.</title>
        <authorList>
            <person name="Probst A.J."/>
            <person name="Ladd B."/>
            <person name="Jarett J.K."/>
            <person name="Geller-Mcgrath D.E."/>
            <person name="Sieber C.M."/>
            <person name="Emerson J.B."/>
            <person name="Anantharaman K."/>
            <person name="Thomas B.C."/>
            <person name="Malmstrom R."/>
            <person name="Stieglmeier M."/>
            <person name="Klingl A."/>
            <person name="Woyke T."/>
            <person name="Ryan C.M."/>
            <person name="Banfield J.F."/>
        </authorList>
    </citation>
    <scope>NUCLEOTIDE SEQUENCE [LARGE SCALE GENOMIC DNA]</scope>
    <source>
        <strain evidence="2">CG22_combo_CG10-13_8_21_14_all_36_13</strain>
    </source>
</reference>
<feature type="transmembrane region" description="Helical" evidence="1">
    <location>
        <begin position="146"/>
        <end position="168"/>
    </location>
</feature>
<dbReference type="AlphaFoldDB" id="A0A2H0DZG7"/>
<accession>A0A2H0DZG7</accession>
<comment type="caution">
    <text evidence="2">The sequence shown here is derived from an EMBL/GenBank/DDBJ whole genome shotgun (WGS) entry which is preliminary data.</text>
</comment>
<keyword evidence="1" id="KW-1133">Transmembrane helix</keyword>